<dbReference type="KEGG" id="loa:LOAG_03579"/>
<sequence length="114" mass="12994">MSNRLISNYMHSETLNSSFLGIQNRIFAALYLCKSKTIAITRANIATSPPRPNFSPKLLTLHKSTLLLQQHYFQTDPEHNDAIFNDGHFLSRGLKQKNSTEVFQVVESQGRRDS</sequence>
<dbReference type="EMBL" id="JH712079">
    <property type="protein sequence ID" value="EFO24914.1"/>
    <property type="molecule type" value="Genomic_DNA"/>
</dbReference>
<protein>
    <submittedName>
        <fullName evidence="1">Uncharacterized protein</fullName>
    </submittedName>
</protein>
<gene>
    <name evidence="1" type="ORF">LOAG_03579</name>
</gene>
<accession>A0A1S0U467</accession>
<name>A0A1S0U467_LOALO</name>
<dbReference type="GeneID" id="9940969"/>
<dbReference type="InParanoid" id="A0A1S0U467"/>
<dbReference type="RefSeq" id="XP_003139164.1">
    <property type="nucleotide sequence ID" value="XM_003139116.1"/>
</dbReference>
<dbReference type="AlphaFoldDB" id="A0A1S0U467"/>
<proteinExistence type="predicted"/>
<evidence type="ECO:0000313" key="1">
    <source>
        <dbReference type="EMBL" id="EFO24914.1"/>
    </source>
</evidence>
<reference evidence="1" key="1">
    <citation type="submission" date="2012-04" db="EMBL/GenBank/DDBJ databases">
        <title>The Genome Sequence of Loa loa.</title>
        <authorList>
            <consortium name="The Broad Institute Genome Sequencing Platform"/>
            <consortium name="Broad Institute Genome Sequencing Center for Infectious Disease"/>
            <person name="Nutman T.B."/>
            <person name="Fink D.L."/>
            <person name="Russ C."/>
            <person name="Young S."/>
            <person name="Zeng Q."/>
            <person name="Gargeya S."/>
            <person name="Alvarado L."/>
            <person name="Berlin A."/>
            <person name="Chapman S.B."/>
            <person name="Chen Z."/>
            <person name="Freedman E."/>
            <person name="Gellesch M."/>
            <person name="Goldberg J."/>
            <person name="Griggs A."/>
            <person name="Gujja S."/>
            <person name="Heilman E.R."/>
            <person name="Heiman D."/>
            <person name="Howarth C."/>
            <person name="Mehta T."/>
            <person name="Neiman D."/>
            <person name="Pearson M."/>
            <person name="Roberts A."/>
            <person name="Saif S."/>
            <person name="Shea T."/>
            <person name="Shenoy N."/>
            <person name="Sisk P."/>
            <person name="Stolte C."/>
            <person name="Sykes S."/>
            <person name="White J."/>
            <person name="Yandava C."/>
            <person name="Haas B."/>
            <person name="Henn M.R."/>
            <person name="Nusbaum C."/>
            <person name="Birren B."/>
        </authorList>
    </citation>
    <scope>NUCLEOTIDE SEQUENCE [LARGE SCALE GENOMIC DNA]</scope>
</reference>
<organism evidence="1">
    <name type="scientific">Loa loa</name>
    <name type="common">Eye worm</name>
    <name type="synonym">Filaria loa</name>
    <dbReference type="NCBI Taxonomy" id="7209"/>
    <lineage>
        <taxon>Eukaryota</taxon>
        <taxon>Metazoa</taxon>
        <taxon>Ecdysozoa</taxon>
        <taxon>Nematoda</taxon>
        <taxon>Chromadorea</taxon>
        <taxon>Rhabditida</taxon>
        <taxon>Spirurina</taxon>
        <taxon>Spiruromorpha</taxon>
        <taxon>Filarioidea</taxon>
        <taxon>Onchocercidae</taxon>
        <taxon>Loa</taxon>
    </lineage>
</organism>
<dbReference type="CTD" id="9940969"/>